<dbReference type="Gene3D" id="3.30.200.20">
    <property type="entry name" value="Phosphorylase Kinase, domain 1"/>
    <property type="match status" value="1"/>
</dbReference>
<keyword evidence="12 14" id="KW-0472">Membrane</keyword>
<evidence type="ECO:0000256" key="4">
    <source>
        <dbReference type="ARBA" id="ARBA00022527"/>
    </source>
</evidence>
<comment type="subcellular location">
    <subcellularLocation>
        <location evidence="1">Membrane</location>
        <topology evidence="1">Single-pass type I membrane protein</topology>
    </subcellularLocation>
</comment>
<dbReference type="GO" id="GO:0017002">
    <property type="term" value="F:activin receptor activity"/>
    <property type="evidence" value="ECO:0007669"/>
    <property type="project" value="TreeGrafter"/>
</dbReference>
<dbReference type="Gene3D" id="3.40.630.30">
    <property type="match status" value="1"/>
</dbReference>
<keyword evidence="11 14" id="KW-1133">Transmembrane helix</keyword>
<dbReference type="PANTHER" id="PTHR23255:SF98">
    <property type="entry name" value="SERINE_THREONINE-PROTEIN KINASE RECEPTOR"/>
    <property type="match status" value="1"/>
</dbReference>
<evidence type="ECO:0000259" key="15">
    <source>
        <dbReference type="PROSITE" id="PS50011"/>
    </source>
</evidence>
<keyword evidence="6 14" id="KW-0812">Transmembrane</keyword>
<dbReference type="GO" id="GO:0016747">
    <property type="term" value="F:acyltransferase activity, transferring groups other than amino-acyl groups"/>
    <property type="evidence" value="ECO:0007669"/>
    <property type="project" value="InterPro"/>
</dbReference>
<keyword evidence="9" id="KW-0418">Kinase</keyword>
<dbReference type="GO" id="GO:0071363">
    <property type="term" value="P:cellular response to growth factor stimulus"/>
    <property type="evidence" value="ECO:0007669"/>
    <property type="project" value="TreeGrafter"/>
</dbReference>
<feature type="domain" description="Protein kinase" evidence="15">
    <location>
        <begin position="196"/>
        <end position="488"/>
    </location>
</feature>
<dbReference type="Pfam" id="PF00583">
    <property type="entry name" value="Acetyltransf_1"/>
    <property type="match status" value="1"/>
</dbReference>
<evidence type="ECO:0000313" key="17">
    <source>
        <dbReference type="EMBL" id="CAF1259018.1"/>
    </source>
</evidence>
<dbReference type="InterPro" id="IPR000333">
    <property type="entry name" value="TGFB_receptor"/>
</dbReference>
<comment type="similarity">
    <text evidence="2">Belongs to the protein kinase superfamily. TKL Ser/Thr protein kinase family. TGFB receptor subfamily.</text>
</comment>
<dbReference type="InterPro" id="IPR045860">
    <property type="entry name" value="Snake_toxin-like_sf"/>
</dbReference>
<dbReference type="CDD" id="cd04301">
    <property type="entry name" value="NAT_SF"/>
    <property type="match status" value="1"/>
</dbReference>
<proteinExistence type="inferred from homology"/>
<evidence type="ECO:0000256" key="11">
    <source>
        <dbReference type="ARBA" id="ARBA00022989"/>
    </source>
</evidence>
<dbReference type="Gene3D" id="2.10.60.10">
    <property type="entry name" value="CD59"/>
    <property type="match status" value="1"/>
</dbReference>
<evidence type="ECO:0000256" key="2">
    <source>
        <dbReference type="ARBA" id="ARBA00009605"/>
    </source>
</evidence>
<accession>A0A815AN92</accession>
<comment type="caution">
    <text evidence="17">The sequence shown here is derived from an EMBL/GenBank/DDBJ whole genome shotgun (WGS) entry which is preliminary data.</text>
</comment>
<evidence type="ECO:0000256" key="5">
    <source>
        <dbReference type="ARBA" id="ARBA00022679"/>
    </source>
</evidence>
<dbReference type="InterPro" id="IPR016181">
    <property type="entry name" value="Acyl_CoA_acyltransferase"/>
</dbReference>
<dbReference type="GO" id="GO:0048179">
    <property type="term" value="C:activin receptor complex"/>
    <property type="evidence" value="ECO:0007669"/>
    <property type="project" value="TreeGrafter"/>
</dbReference>
<evidence type="ECO:0000256" key="10">
    <source>
        <dbReference type="ARBA" id="ARBA00022840"/>
    </source>
</evidence>
<name>A0A815AN92_ADIRI</name>
<evidence type="ECO:0000256" key="9">
    <source>
        <dbReference type="ARBA" id="ARBA00022777"/>
    </source>
</evidence>
<keyword evidence="18" id="KW-1185">Reference proteome</keyword>
<feature type="transmembrane region" description="Helical" evidence="14">
    <location>
        <begin position="146"/>
        <end position="167"/>
    </location>
</feature>
<protein>
    <recommendedName>
        <fullName evidence="3">receptor protein serine/threonine kinase</fullName>
        <ecNumber evidence="3">2.7.11.30</ecNumber>
    </recommendedName>
</protein>
<evidence type="ECO:0000256" key="14">
    <source>
        <dbReference type="SAM" id="Phobius"/>
    </source>
</evidence>
<sequence length="626" mass="71228">MLSKTNLSLFVFINLINLSSALVCPTYLPRQQNASQYRLIKSCQTDCQFPTVDEKHAVCLGIYSNYSGEIFIKQLGAISSDKQCLMSKQCILERDLMKSQTFTCCCSMDNCTLNWTSIPPARASVINSTTINNVVIIEQEHFSWKLFLIIFIFLMIIILITFIFSLWKSLKTSNKKKNKTSFLKSPSSASLMEQLFFSAQEIVIGKNSTVYKAIFKNDVAALKVYKQANLLMWKNEVTILRSIKHESIIKVLSEGQFGTHLYLLLPYYDNGTLQSYLRTSNRALTSKQCLTFLHSLASAISYLHTGQSDIRMPIVHRDIKSSNILVANDELSLCLADFGVATILPQVLTEKDFVQIGTMRYMAPELLEGVITYTHDALYSVDMYALALVFWEILTQCDIYPLTVYQAPYEEYLANNQEESCFASQIYNIVVIRGLRPTFSRQANDKKHALLHDGLCSLIDACWATDADMLYDVIDDNNEIKLIEHPVNPPYVKDYDQLNLNASETWSDMDTTEWGIFLALDESQNDKPIGGAIVMMPECALCDLRVTPSHRRLGVGKALFERALEWTKQQGKTTRMSIETQNTNVSACRFYSAMGAKLGDIDRNAYSHDDEVKHEVRLNWYIDFKQ</sequence>
<evidence type="ECO:0000256" key="6">
    <source>
        <dbReference type="ARBA" id="ARBA00022692"/>
    </source>
</evidence>
<dbReference type="InterPro" id="IPR011009">
    <property type="entry name" value="Kinase-like_dom_sf"/>
</dbReference>
<dbReference type="PANTHER" id="PTHR23255">
    <property type="entry name" value="TRANSFORMING GROWTH FACTOR-BETA RECEPTOR TYPE I AND II"/>
    <property type="match status" value="1"/>
</dbReference>
<evidence type="ECO:0000256" key="3">
    <source>
        <dbReference type="ARBA" id="ARBA00012401"/>
    </source>
</evidence>
<dbReference type="Pfam" id="PF00069">
    <property type="entry name" value="Pkinase"/>
    <property type="match status" value="1"/>
</dbReference>
<dbReference type="GO" id="GO:0005524">
    <property type="term" value="F:ATP binding"/>
    <property type="evidence" value="ECO:0007669"/>
    <property type="project" value="UniProtKB-KW"/>
</dbReference>
<dbReference type="GO" id="GO:0048185">
    <property type="term" value="F:activin binding"/>
    <property type="evidence" value="ECO:0007669"/>
    <property type="project" value="TreeGrafter"/>
</dbReference>
<dbReference type="InterPro" id="IPR000719">
    <property type="entry name" value="Prot_kinase_dom"/>
</dbReference>
<dbReference type="SUPFAM" id="SSF57302">
    <property type="entry name" value="Snake toxin-like"/>
    <property type="match status" value="1"/>
</dbReference>
<evidence type="ECO:0000259" key="16">
    <source>
        <dbReference type="PROSITE" id="PS51186"/>
    </source>
</evidence>
<dbReference type="InterPro" id="IPR000182">
    <property type="entry name" value="GNAT_dom"/>
</dbReference>
<keyword evidence="7" id="KW-0732">Signal</keyword>
<dbReference type="AlphaFoldDB" id="A0A815AN92"/>
<dbReference type="PROSITE" id="PS00108">
    <property type="entry name" value="PROTEIN_KINASE_ST"/>
    <property type="match status" value="1"/>
</dbReference>
<feature type="domain" description="N-acetyltransferase" evidence="16">
    <location>
        <begin position="482"/>
        <end position="623"/>
    </location>
</feature>
<evidence type="ECO:0000313" key="18">
    <source>
        <dbReference type="Proteomes" id="UP000663828"/>
    </source>
</evidence>
<dbReference type="Proteomes" id="UP000663828">
    <property type="component" value="Unassembled WGS sequence"/>
</dbReference>
<dbReference type="InterPro" id="IPR008271">
    <property type="entry name" value="Ser/Thr_kinase_AS"/>
</dbReference>
<reference evidence="17" key="1">
    <citation type="submission" date="2021-02" db="EMBL/GenBank/DDBJ databases">
        <authorList>
            <person name="Nowell W R."/>
        </authorList>
    </citation>
    <scope>NUCLEOTIDE SEQUENCE</scope>
</reference>
<dbReference type="SUPFAM" id="SSF55729">
    <property type="entry name" value="Acyl-CoA N-acyltransferases (Nat)"/>
    <property type="match status" value="1"/>
</dbReference>
<evidence type="ECO:0000256" key="1">
    <source>
        <dbReference type="ARBA" id="ARBA00004479"/>
    </source>
</evidence>
<feature type="transmembrane region" description="Helical" evidence="14">
    <location>
        <begin position="6"/>
        <end position="28"/>
    </location>
</feature>
<dbReference type="PROSITE" id="PS50011">
    <property type="entry name" value="PROTEIN_KINASE_DOM"/>
    <property type="match status" value="1"/>
</dbReference>
<dbReference type="EMBL" id="CAJNOR010002179">
    <property type="protein sequence ID" value="CAF1259018.1"/>
    <property type="molecule type" value="Genomic_DNA"/>
</dbReference>
<dbReference type="PROSITE" id="PS51186">
    <property type="entry name" value="GNAT"/>
    <property type="match status" value="1"/>
</dbReference>
<keyword evidence="8" id="KW-0547">Nucleotide-binding</keyword>
<evidence type="ECO:0000256" key="8">
    <source>
        <dbReference type="ARBA" id="ARBA00022741"/>
    </source>
</evidence>
<dbReference type="SMART" id="SM00220">
    <property type="entry name" value="S_TKc"/>
    <property type="match status" value="1"/>
</dbReference>
<evidence type="ECO:0000256" key="12">
    <source>
        <dbReference type="ARBA" id="ARBA00023136"/>
    </source>
</evidence>
<gene>
    <name evidence="17" type="ORF">XAT740_LOCUS26674</name>
</gene>
<organism evidence="17 18">
    <name type="scientific">Adineta ricciae</name>
    <name type="common">Rotifer</name>
    <dbReference type="NCBI Taxonomy" id="249248"/>
    <lineage>
        <taxon>Eukaryota</taxon>
        <taxon>Metazoa</taxon>
        <taxon>Spiralia</taxon>
        <taxon>Gnathifera</taxon>
        <taxon>Rotifera</taxon>
        <taxon>Eurotatoria</taxon>
        <taxon>Bdelloidea</taxon>
        <taxon>Adinetida</taxon>
        <taxon>Adinetidae</taxon>
        <taxon>Adineta</taxon>
    </lineage>
</organism>
<evidence type="ECO:0000256" key="13">
    <source>
        <dbReference type="ARBA" id="ARBA00023170"/>
    </source>
</evidence>
<dbReference type="EC" id="2.7.11.30" evidence="3"/>
<keyword evidence="4" id="KW-0723">Serine/threonine-protein kinase</keyword>
<dbReference type="SUPFAM" id="SSF56112">
    <property type="entry name" value="Protein kinase-like (PK-like)"/>
    <property type="match status" value="1"/>
</dbReference>
<dbReference type="Gene3D" id="1.10.510.10">
    <property type="entry name" value="Transferase(Phosphotransferase) domain 1"/>
    <property type="match status" value="1"/>
</dbReference>
<keyword evidence="13" id="KW-0675">Receptor</keyword>
<evidence type="ECO:0000256" key="7">
    <source>
        <dbReference type="ARBA" id="ARBA00022729"/>
    </source>
</evidence>
<keyword evidence="5" id="KW-0808">Transferase</keyword>
<keyword evidence="10" id="KW-0067">ATP-binding</keyword>